<dbReference type="InterPro" id="IPR003797">
    <property type="entry name" value="DegV"/>
</dbReference>
<keyword evidence="4" id="KW-1185">Reference proteome</keyword>
<dbReference type="EMBL" id="LWAE01000003">
    <property type="protein sequence ID" value="KZL91241.1"/>
    <property type="molecule type" value="Genomic_DNA"/>
</dbReference>
<dbReference type="Pfam" id="PF02645">
    <property type="entry name" value="DegV"/>
    <property type="match status" value="1"/>
</dbReference>
<dbReference type="Proteomes" id="UP000076603">
    <property type="component" value="Unassembled WGS sequence"/>
</dbReference>
<dbReference type="Gene3D" id="3.40.50.10440">
    <property type="entry name" value="Dihydroxyacetone kinase, domain 1"/>
    <property type="match status" value="1"/>
</dbReference>
<dbReference type="InterPro" id="IPR050270">
    <property type="entry name" value="DegV_domain_contain"/>
</dbReference>
<keyword evidence="2" id="KW-0446">Lipid-binding</keyword>
<dbReference type="Gene3D" id="3.30.1180.10">
    <property type="match status" value="1"/>
</dbReference>
<sequence length="295" mass="32495">MKNFTIITDTCCDLPITFVEKLKIPYVSLTYHYDQVERLDDFGTSYPLQSFYNDMRSGQTPKTSQPSSHSFYDAFEKILKIGNDVLYIGASSGLSGTVNGAHIAKHMLQDKYPNSNIYIVDTLTASLGQGIMVLNALELQTQGSTAEFVVNHLESIKENLNTYMLVDDINHLKRGGRISAASAFVGTLLNIKPFLTISNLGNVLPLDKIRGRKRAINALYEKVAQKIENPENQTIAISHGDCLNDALALRDLILSKLKVKDVVMSYIGPVIGSYGGPGALAVFFLGKERELQATI</sequence>
<dbReference type="PANTHER" id="PTHR33434:SF3">
    <property type="entry name" value="DEGV DOMAIN-CONTAINING PROTEIN YITS"/>
    <property type="match status" value="1"/>
</dbReference>
<dbReference type="PANTHER" id="PTHR33434">
    <property type="entry name" value="DEGV DOMAIN-CONTAINING PROTEIN DR_1986-RELATED"/>
    <property type="match status" value="1"/>
</dbReference>
<organism evidence="3 4">
    <name type="scientific">Clostridium magnum DSM 2767</name>
    <dbReference type="NCBI Taxonomy" id="1121326"/>
    <lineage>
        <taxon>Bacteria</taxon>
        <taxon>Bacillati</taxon>
        <taxon>Bacillota</taxon>
        <taxon>Clostridia</taxon>
        <taxon>Eubacteriales</taxon>
        <taxon>Clostridiaceae</taxon>
        <taxon>Clostridium</taxon>
    </lineage>
</organism>
<dbReference type="STRING" id="1121326.CLMAG_29990"/>
<accession>A0A162SGZ8</accession>
<dbReference type="GO" id="GO:0008289">
    <property type="term" value="F:lipid binding"/>
    <property type="evidence" value="ECO:0007669"/>
    <property type="project" value="UniProtKB-KW"/>
</dbReference>
<dbReference type="Gene3D" id="2.20.28.50">
    <property type="entry name" value="degv family protein"/>
    <property type="match status" value="1"/>
</dbReference>
<evidence type="ECO:0000256" key="1">
    <source>
        <dbReference type="ARBA" id="ARBA00003238"/>
    </source>
</evidence>
<dbReference type="NCBIfam" id="TIGR00762">
    <property type="entry name" value="DegV"/>
    <property type="match status" value="1"/>
</dbReference>
<name>A0A162SGZ8_9CLOT</name>
<evidence type="ECO:0000313" key="4">
    <source>
        <dbReference type="Proteomes" id="UP000076603"/>
    </source>
</evidence>
<reference evidence="3 4" key="1">
    <citation type="submission" date="2016-04" db="EMBL/GenBank/DDBJ databases">
        <title>Genome sequence of Clostridium magnum DSM 2767.</title>
        <authorList>
            <person name="Poehlein A."/>
            <person name="Uhlig R."/>
            <person name="Fischer R."/>
            <person name="Bahl H."/>
            <person name="Daniel R."/>
        </authorList>
    </citation>
    <scope>NUCLEOTIDE SEQUENCE [LARGE SCALE GENOMIC DNA]</scope>
    <source>
        <strain evidence="3 4">DSM 2767</strain>
    </source>
</reference>
<evidence type="ECO:0000313" key="3">
    <source>
        <dbReference type="EMBL" id="KZL91241.1"/>
    </source>
</evidence>
<dbReference type="PROSITE" id="PS51482">
    <property type="entry name" value="DEGV"/>
    <property type="match status" value="1"/>
</dbReference>
<evidence type="ECO:0000256" key="2">
    <source>
        <dbReference type="ARBA" id="ARBA00023121"/>
    </source>
</evidence>
<dbReference type="SUPFAM" id="SSF82549">
    <property type="entry name" value="DAK1/DegV-like"/>
    <property type="match status" value="1"/>
</dbReference>
<dbReference type="RefSeq" id="WP_066623667.1">
    <property type="nucleotide sequence ID" value="NZ_FQXL01000027.1"/>
</dbReference>
<proteinExistence type="predicted"/>
<dbReference type="PATRIC" id="fig|1121326.3.peg.3023"/>
<dbReference type="OrthoDB" id="9780660at2"/>
<comment type="caution">
    <text evidence="3">The sequence shown here is derived from an EMBL/GenBank/DDBJ whole genome shotgun (WGS) entry which is preliminary data.</text>
</comment>
<comment type="function">
    <text evidence="1">May bind long-chain fatty acids, such as palmitate, and may play a role in lipid transport or fatty acid metabolism.</text>
</comment>
<gene>
    <name evidence="3" type="ORF">CLMAG_29990</name>
</gene>
<dbReference type="AlphaFoldDB" id="A0A162SGZ8"/>
<dbReference type="InterPro" id="IPR043168">
    <property type="entry name" value="DegV_C"/>
</dbReference>
<protein>
    <submittedName>
        <fullName evidence="3">DegV domain-containing protein</fullName>
    </submittedName>
</protein>